<protein>
    <submittedName>
        <fullName evidence="6 7">Monocarboxylate transporter 7-like isoform X1</fullName>
    </submittedName>
</protein>
<evidence type="ECO:0000313" key="5">
    <source>
        <dbReference type="Proteomes" id="UP001318040"/>
    </source>
</evidence>
<keyword evidence="3" id="KW-0812">Transmembrane</keyword>
<gene>
    <name evidence="6 7 8" type="primary">LOC116956614</name>
</gene>
<dbReference type="GO" id="GO:0016020">
    <property type="term" value="C:membrane"/>
    <property type="evidence" value="ECO:0007669"/>
    <property type="project" value="UniProtKB-SubCell"/>
</dbReference>
<organism evidence="5 8">
    <name type="scientific">Petromyzon marinus</name>
    <name type="common">Sea lamprey</name>
    <dbReference type="NCBI Taxonomy" id="7757"/>
    <lineage>
        <taxon>Eukaryota</taxon>
        <taxon>Metazoa</taxon>
        <taxon>Chordata</taxon>
        <taxon>Craniata</taxon>
        <taxon>Vertebrata</taxon>
        <taxon>Cyclostomata</taxon>
        <taxon>Hyperoartia</taxon>
        <taxon>Petromyzontiformes</taxon>
        <taxon>Petromyzontidae</taxon>
        <taxon>Petromyzon</taxon>
    </lineage>
</organism>
<feature type="transmembrane region" description="Helical" evidence="3">
    <location>
        <begin position="181"/>
        <end position="199"/>
    </location>
</feature>
<accession>A0AAJ7UD51</accession>
<comment type="subcellular location">
    <subcellularLocation>
        <location evidence="1">Membrane</location>
        <topology evidence="1">Multi-pass membrane protein</topology>
    </subcellularLocation>
</comment>
<feature type="transmembrane region" description="Helical" evidence="3">
    <location>
        <begin position="332"/>
        <end position="357"/>
    </location>
</feature>
<feature type="transmembrane region" description="Helical" evidence="3">
    <location>
        <begin position="500"/>
        <end position="521"/>
    </location>
</feature>
<feature type="transmembrane region" description="Helical" evidence="3">
    <location>
        <begin position="61"/>
        <end position="84"/>
    </location>
</feature>
<feature type="transmembrane region" description="Helical" evidence="3">
    <location>
        <begin position="398"/>
        <end position="419"/>
    </location>
</feature>
<dbReference type="KEGG" id="pmrn:116956614"/>
<dbReference type="PANTHER" id="PTHR11360:SF20">
    <property type="entry name" value="MONOCARBOXYLATE TRANSPORTER 7"/>
    <property type="match status" value="1"/>
</dbReference>
<dbReference type="InterPro" id="IPR036259">
    <property type="entry name" value="MFS_trans_sf"/>
</dbReference>
<evidence type="ECO:0000256" key="1">
    <source>
        <dbReference type="ARBA" id="ARBA00004141"/>
    </source>
</evidence>
<evidence type="ECO:0000259" key="4">
    <source>
        <dbReference type="PROSITE" id="PS50850"/>
    </source>
</evidence>
<dbReference type="RefSeq" id="XP_032834266.1">
    <property type="nucleotide sequence ID" value="XM_032978375.1"/>
</dbReference>
<feature type="transmembrane region" description="Helical" evidence="3">
    <location>
        <begin position="431"/>
        <end position="457"/>
    </location>
</feature>
<dbReference type="SUPFAM" id="SSF103473">
    <property type="entry name" value="MFS general substrate transporter"/>
    <property type="match status" value="1"/>
</dbReference>
<dbReference type="GeneID" id="116956614"/>
<dbReference type="PANTHER" id="PTHR11360">
    <property type="entry name" value="MONOCARBOXYLATE TRANSPORTER"/>
    <property type="match status" value="1"/>
</dbReference>
<keyword evidence="3" id="KW-0472">Membrane</keyword>
<evidence type="ECO:0000313" key="6">
    <source>
        <dbReference type="RefSeq" id="XP_032834247.1"/>
    </source>
</evidence>
<dbReference type="Proteomes" id="UP001318040">
    <property type="component" value="Chromosome 3"/>
</dbReference>
<feature type="transmembrane region" description="Helical" evidence="3">
    <location>
        <begin position="116"/>
        <end position="142"/>
    </location>
</feature>
<feature type="domain" description="Major facilitator superfamily (MFS) profile" evidence="4">
    <location>
        <begin position="23"/>
        <end position="526"/>
    </location>
</feature>
<sequence length="619" mass="65275">MACWWGRLCAPRVYPVVPDGGWGWVVVGALFSISAVTIGSFKAYGVFVPELMAHFDTHARGVSWIFSICMFVVAFCAPFTTVLGNRFSPRAVVMVGGVITSVGTMSTALSHTLTHAYLTLGLVTGLGISLSTLPCYSALFCYFERRRTLAIALATTGECLGTFAFAPGFQRLNEAVGWRHSFLVIGAGQAIIVACGVLLRPLELRAPSPADRPGRHQPCTDDSAAVTAAATIVIMRENEQTRTTVHSDDSGVCVQLPPPATAASLFFPLVTDDFCAGGDEEEEEFDEGGCSKAASIWSDDEAGANDNDDGREELAPAAMTLLDLSVLREPGFACYALFGAFISFGFFAPGLFLVPLAMDAGVPASEATYLLSAMAGAELVGRSAAGWLFSRPLVLPRVYLELVCVCAVAVALFAFPVAAAGSGGGGWGRPMAALASCSAAFGLAFGAVAGTHVSVLAEPEVVGPGRFSSGLGVYVFVQSFSGLLGPPLAGWLVDLADEDYLMAFYTSGVAVALAAVCIALVRPCALEFGGGLNYHQQQRQRHRRRCSGSCYPRNHKQQDNGSSSSRQCRTGFNANPGVLAFAMPFADATELLEYRSGAVVVCADSAEFLETDLQDDAHK</sequence>
<dbReference type="GO" id="GO:0008028">
    <property type="term" value="F:monocarboxylic acid transmembrane transporter activity"/>
    <property type="evidence" value="ECO:0007669"/>
    <property type="project" value="TreeGrafter"/>
</dbReference>
<feature type="transmembrane region" description="Helical" evidence="3">
    <location>
        <begin position="91"/>
        <end position="110"/>
    </location>
</feature>
<dbReference type="InterPro" id="IPR020846">
    <property type="entry name" value="MFS_dom"/>
</dbReference>
<feature type="transmembrane region" description="Helical" evidence="3">
    <location>
        <begin position="469"/>
        <end position="488"/>
    </location>
</feature>
<proteinExistence type="predicted"/>
<dbReference type="RefSeq" id="XP_032834247.1">
    <property type="nucleotide sequence ID" value="XM_032978356.1"/>
</dbReference>
<dbReference type="Pfam" id="PF07690">
    <property type="entry name" value="MFS_1"/>
    <property type="match status" value="1"/>
</dbReference>
<keyword evidence="3" id="KW-1133">Transmembrane helix</keyword>
<feature type="region of interest" description="Disordered" evidence="2">
    <location>
        <begin position="545"/>
        <end position="567"/>
    </location>
</feature>
<dbReference type="AlphaFoldDB" id="A0AAJ7UD51"/>
<dbReference type="RefSeq" id="XP_032834256.1">
    <property type="nucleotide sequence ID" value="XM_032978365.1"/>
</dbReference>
<dbReference type="PROSITE" id="PS50850">
    <property type="entry name" value="MFS"/>
    <property type="match status" value="1"/>
</dbReference>
<evidence type="ECO:0000256" key="2">
    <source>
        <dbReference type="SAM" id="MobiDB-lite"/>
    </source>
</evidence>
<keyword evidence="5" id="KW-1185">Reference proteome</keyword>
<dbReference type="Gene3D" id="1.20.1250.20">
    <property type="entry name" value="MFS general substrate transporter like domains"/>
    <property type="match status" value="1"/>
</dbReference>
<name>A0AAJ7UD51_PETMA</name>
<feature type="transmembrane region" description="Helical" evidence="3">
    <location>
        <begin position="149"/>
        <end position="169"/>
    </location>
</feature>
<reference evidence="6 7" key="1">
    <citation type="submission" date="2025-04" db="UniProtKB">
        <authorList>
            <consortium name="RefSeq"/>
        </authorList>
    </citation>
    <scope>IDENTIFICATION</scope>
    <source>
        <tissue evidence="6 7">Sperm</tissue>
    </source>
</reference>
<feature type="transmembrane region" description="Helical" evidence="3">
    <location>
        <begin position="21"/>
        <end position="41"/>
    </location>
</feature>
<evidence type="ECO:0000256" key="3">
    <source>
        <dbReference type="SAM" id="Phobius"/>
    </source>
</evidence>
<dbReference type="InterPro" id="IPR050327">
    <property type="entry name" value="Proton-linked_MCT"/>
</dbReference>
<evidence type="ECO:0000313" key="7">
    <source>
        <dbReference type="RefSeq" id="XP_032834256.1"/>
    </source>
</evidence>
<dbReference type="InterPro" id="IPR011701">
    <property type="entry name" value="MFS"/>
</dbReference>
<evidence type="ECO:0000313" key="8">
    <source>
        <dbReference type="RefSeq" id="XP_032834266.1"/>
    </source>
</evidence>